<organism evidence="3 4">
    <name type="scientific">Brassica carinata</name>
    <name type="common">Ethiopian mustard</name>
    <name type="synonym">Abyssinian cabbage</name>
    <dbReference type="NCBI Taxonomy" id="52824"/>
    <lineage>
        <taxon>Eukaryota</taxon>
        <taxon>Viridiplantae</taxon>
        <taxon>Streptophyta</taxon>
        <taxon>Embryophyta</taxon>
        <taxon>Tracheophyta</taxon>
        <taxon>Spermatophyta</taxon>
        <taxon>Magnoliopsida</taxon>
        <taxon>eudicotyledons</taxon>
        <taxon>Gunneridae</taxon>
        <taxon>Pentapetalae</taxon>
        <taxon>rosids</taxon>
        <taxon>malvids</taxon>
        <taxon>Brassicales</taxon>
        <taxon>Brassicaceae</taxon>
        <taxon>Brassiceae</taxon>
        <taxon>Brassica</taxon>
    </lineage>
</organism>
<accession>A0A8X8B9E9</accession>
<dbReference type="PANTHER" id="PTHR34271">
    <property type="entry name" value="NUCLEOLAR HISTONE METHYLTRANSFERASE-RELATED PROTEIN"/>
    <property type="match status" value="1"/>
</dbReference>
<sequence>MAPRGRKKKAGMMRADAARDAMRAFGFPERLINVCIKELLEVYGEEGWFLIEECGYTVLLNKCLEKSDEQDQNVAEDRIEERAEEQNNEIVEAEQEQNDEMMAEAEEEQNDETVAEAEQVQNDETVAEAEEEQNDEMVVVEAEQEQTPQQEEEKEQVQLVEDGRDHVGSNSTSLVGCVAETGTQTCQTEALSITGETEILDSSPAGEASVIDYAPPAAFPSADASGGFAQRSAGGAKSSGRGGWISDSDEDEDLDAGDDDEMIQLTPEPLCEELEELVKEIRGEKKKKRTRWED</sequence>
<evidence type="ECO:0000313" key="4">
    <source>
        <dbReference type="Proteomes" id="UP000886595"/>
    </source>
</evidence>
<keyword evidence="4" id="KW-1185">Reference proteome</keyword>
<proteinExistence type="predicted"/>
<feature type="compositionally biased region" description="Acidic residues" evidence="1">
    <location>
        <begin position="247"/>
        <end position="262"/>
    </location>
</feature>
<feature type="region of interest" description="Disordered" evidence="1">
    <location>
        <begin position="221"/>
        <end position="263"/>
    </location>
</feature>
<dbReference type="PANTHER" id="PTHR34271:SF1">
    <property type="entry name" value="NUCLEOLAR HISTONE METHYLTRANSFERASE-RELATED PROTEIN"/>
    <property type="match status" value="1"/>
</dbReference>
<gene>
    <name evidence="3" type="ORF">Bca52824_009060</name>
</gene>
<dbReference type="Pfam" id="PF10440">
    <property type="entry name" value="WIYLD"/>
    <property type="match status" value="1"/>
</dbReference>
<protein>
    <recommendedName>
        <fullName evidence="2">WIYLD domain-containing protein</fullName>
    </recommendedName>
</protein>
<dbReference type="Proteomes" id="UP000886595">
    <property type="component" value="Unassembled WGS sequence"/>
</dbReference>
<comment type="caution">
    <text evidence="3">The sequence shown here is derived from an EMBL/GenBank/DDBJ whole genome shotgun (WGS) entry which is preliminary data.</text>
</comment>
<dbReference type="EMBL" id="JAAMPC010000002">
    <property type="protein sequence ID" value="KAG2326332.1"/>
    <property type="molecule type" value="Genomic_DNA"/>
</dbReference>
<evidence type="ECO:0000259" key="2">
    <source>
        <dbReference type="Pfam" id="PF10440"/>
    </source>
</evidence>
<dbReference type="AlphaFoldDB" id="A0A8X8B9E9"/>
<feature type="compositionally biased region" description="Low complexity" evidence="1">
    <location>
        <begin position="221"/>
        <end position="239"/>
    </location>
</feature>
<feature type="region of interest" description="Disordered" evidence="1">
    <location>
        <begin position="74"/>
        <end position="113"/>
    </location>
</feature>
<dbReference type="OrthoDB" id="1898570at2759"/>
<dbReference type="Gene3D" id="1.10.8.850">
    <property type="entry name" value="Histone-lysine N methyltransferase , C-terminal domain-like"/>
    <property type="match status" value="1"/>
</dbReference>
<dbReference type="InterPro" id="IPR043017">
    <property type="entry name" value="WIYLD_dom_sf"/>
</dbReference>
<dbReference type="InterPro" id="IPR018848">
    <property type="entry name" value="WIYLD_domain"/>
</dbReference>
<evidence type="ECO:0000313" key="3">
    <source>
        <dbReference type="EMBL" id="KAG2326332.1"/>
    </source>
</evidence>
<reference evidence="3 4" key="1">
    <citation type="submission" date="2020-02" db="EMBL/GenBank/DDBJ databases">
        <authorList>
            <person name="Ma Q."/>
            <person name="Huang Y."/>
            <person name="Song X."/>
            <person name="Pei D."/>
        </authorList>
    </citation>
    <scope>NUCLEOTIDE SEQUENCE [LARGE SCALE GENOMIC DNA]</scope>
    <source>
        <strain evidence="3">Sxm20200214</strain>
        <tissue evidence="3">Leaf</tissue>
    </source>
</reference>
<feature type="domain" description="WIYLD" evidence="2">
    <location>
        <begin position="9"/>
        <end position="69"/>
    </location>
</feature>
<feature type="compositionally biased region" description="Basic and acidic residues" evidence="1">
    <location>
        <begin position="74"/>
        <end position="85"/>
    </location>
</feature>
<feature type="compositionally biased region" description="Acidic residues" evidence="1">
    <location>
        <begin position="86"/>
        <end position="113"/>
    </location>
</feature>
<name>A0A8X8B9E9_BRACI</name>
<evidence type="ECO:0000256" key="1">
    <source>
        <dbReference type="SAM" id="MobiDB-lite"/>
    </source>
</evidence>